<gene>
    <name evidence="11" type="ORF">ASU35_03130</name>
</gene>
<dbReference type="Pfam" id="PF00015">
    <property type="entry name" value="MCPsignal"/>
    <property type="match status" value="1"/>
</dbReference>
<dbReference type="GO" id="GO:0007165">
    <property type="term" value="P:signal transduction"/>
    <property type="evidence" value="ECO:0007669"/>
    <property type="project" value="UniProtKB-KW"/>
</dbReference>
<dbReference type="InterPro" id="IPR033479">
    <property type="entry name" value="dCache_1"/>
</dbReference>
<dbReference type="CDD" id="cd12913">
    <property type="entry name" value="PDC1_MCP_like"/>
    <property type="match status" value="1"/>
</dbReference>
<keyword evidence="5 9" id="KW-1133">Transmembrane helix</keyword>
<name>A0A0V8QBS7_9FIRM</name>
<dbReference type="Pfam" id="PF02743">
    <property type="entry name" value="dCache_1"/>
    <property type="match status" value="1"/>
</dbReference>
<keyword evidence="6 9" id="KW-0472">Membrane</keyword>
<dbReference type="PANTHER" id="PTHR32089">
    <property type="entry name" value="METHYL-ACCEPTING CHEMOTAXIS PROTEIN MCPB"/>
    <property type="match status" value="1"/>
</dbReference>
<sequence length="666" mass="73086">MKSIRTKIISIFLTASVLFLVVALGIAAKLSYDDMEAANKKTARQTAALYGTEIEGWLRTEAAVLDSVKSIMESKNPPNEETIFLYLSKLREHQTTITDIYVSFENKVHINGSGSELPADYDCTSRGWYKSAKEQNARIYQSPYLDALTGEMVITIAQPFEINGSIAGVVGMDLNIQNLLDIINGLIDTSDGSYAFLLDSENNFILHPDSEFTPTEERAVNLSEALSGNYEAGMGSFTPITDYDGAQKYLESCKVATNGWTVVLVTPTAAYIQQTKELLATFGYLILAVIAVIALISVLIGNSIAKPIEMSSREIGKIQNFELDSAENDHSWEHYQKRRDEIGKMVQSVKLLRKNLIEIVTNLKMTSDVINTKSNEIGSVIDTNQSSLDTVVRTINEIAIAIDSEVEELQSGSDKLNEFSGQIQQVAEDTKKISEVSQKAVQQSMDGISKADVLSKRISETEELQIKTTENVETLADKSKSIDGITQIINDIASQTNLLALNASIEAARAGEAGRGFAVVADEIRTLAEQTGSATSDIVKIISEIQNEISTTKANMQFISSATKECVHSMKETRTTFVSINDEIGEVGDRIKNLDKTLTYLNQNKNEILSKFSGISAATQEISASTAEINQRAEEQNGGMQQIANSMEDLLQVIVELEHIVAQFQI</sequence>
<dbReference type="GO" id="GO:0005886">
    <property type="term" value="C:plasma membrane"/>
    <property type="evidence" value="ECO:0007669"/>
    <property type="project" value="UniProtKB-SubCell"/>
</dbReference>
<reference evidence="11 12" key="1">
    <citation type="submission" date="2015-11" db="EMBL/GenBank/DDBJ databases">
        <title>Butyribacter intestini gen. nov., sp. nov., a butyric acid-producing bacterium of the family Lachnospiraceae isolated from the human faeces.</title>
        <authorList>
            <person name="Zou Y."/>
            <person name="Xue W."/>
            <person name="Luo G."/>
            <person name="Lv M."/>
        </authorList>
    </citation>
    <scope>NUCLEOTIDE SEQUENCE [LARGE SCALE GENOMIC DNA]</scope>
    <source>
        <strain evidence="11 12">ACET-33324</strain>
    </source>
</reference>
<evidence type="ECO:0000256" key="6">
    <source>
        <dbReference type="ARBA" id="ARBA00023136"/>
    </source>
</evidence>
<dbReference type="AlphaFoldDB" id="A0A0V8QBS7"/>
<evidence type="ECO:0000256" key="3">
    <source>
        <dbReference type="ARBA" id="ARBA00022500"/>
    </source>
</evidence>
<evidence type="ECO:0000256" key="2">
    <source>
        <dbReference type="ARBA" id="ARBA00022475"/>
    </source>
</evidence>
<evidence type="ECO:0000259" key="10">
    <source>
        <dbReference type="PROSITE" id="PS50111"/>
    </source>
</evidence>
<organism evidence="11 12">
    <name type="scientific">Acetivibrio ethanolgignens</name>
    <dbReference type="NCBI Taxonomy" id="290052"/>
    <lineage>
        <taxon>Bacteria</taxon>
        <taxon>Bacillati</taxon>
        <taxon>Bacillota</taxon>
        <taxon>Clostridia</taxon>
        <taxon>Eubacteriales</taxon>
        <taxon>Oscillospiraceae</taxon>
        <taxon>Acetivibrio</taxon>
    </lineage>
</organism>
<comment type="subcellular location">
    <subcellularLocation>
        <location evidence="1">Cell membrane</location>
        <topology evidence="1">Multi-pass membrane protein</topology>
    </subcellularLocation>
</comment>
<dbReference type="STRING" id="290052.ASU35_03130"/>
<evidence type="ECO:0000256" key="5">
    <source>
        <dbReference type="ARBA" id="ARBA00022989"/>
    </source>
</evidence>
<protein>
    <recommendedName>
        <fullName evidence="10">Methyl-accepting transducer domain-containing protein</fullName>
    </recommendedName>
</protein>
<evidence type="ECO:0000313" key="12">
    <source>
        <dbReference type="Proteomes" id="UP000054874"/>
    </source>
</evidence>
<feature type="domain" description="Methyl-accepting transducer" evidence="10">
    <location>
        <begin position="380"/>
        <end position="630"/>
    </location>
</feature>
<keyword evidence="2" id="KW-1003">Cell membrane</keyword>
<keyword evidence="3" id="KW-0145">Chemotaxis</keyword>
<evidence type="ECO:0000313" key="11">
    <source>
        <dbReference type="EMBL" id="KSV58043.1"/>
    </source>
</evidence>
<dbReference type="InterPro" id="IPR029151">
    <property type="entry name" value="Sensor-like_sf"/>
</dbReference>
<comment type="caution">
    <text evidence="11">The sequence shown here is derived from an EMBL/GenBank/DDBJ whole genome shotgun (WGS) entry which is preliminary data.</text>
</comment>
<evidence type="ECO:0000256" key="4">
    <source>
        <dbReference type="ARBA" id="ARBA00022692"/>
    </source>
</evidence>
<dbReference type="CDD" id="cd11386">
    <property type="entry name" value="MCP_signal"/>
    <property type="match status" value="1"/>
</dbReference>
<dbReference type="SUPFAM" id="SSF103190">
    <property type="entry name" value="Sensory domain-like"/>
    <property type="match status" value="1"/>
</dbReference>
<evidence type="ECO:0000256" key="7">
    <source>
        <dbReference type="ARBA" id="ARBA00023224"/>
    </source>
</evidence>
<keyword evidence="4 9" id="KW-0812">Transmembrane</keyword>
<dbReference type="InterPro" id="IPR004089">
    <property type="entry name" value="MCPsignal_dom"/>
</dbReference>
<dbReference type="PANTHER" id="PTHR32089:SF112">
    <property type="entry name" value="LYSOZYME-LIKE PROTEIN-RELATED"/>
    <property type="match status" value="1"/>
</dbReference>
<dbReference type="GO" id="GO:0006935">
    <property type="term" value="P:chemotaxis"/>
    <property type="evidence" value="ECO:0007669"/>
    <property type="project" value="UniProtKB-KW"/>
</dbReference>
<evidence type="ECO:0000256" key="1">
    <source>
        <dbReference type="ARBA" id="ARBA00004651"/>
    </source>
</evidence>
<evidence type="ECO:0000256" key="8">
    <source>
        <dbReference type="PROSITE-ProRule" id="PRU00284"/>
    </source>
</evidence>
<feature type="transmembrane region" description="Helical" evidence="9">
    <location>
        <begin position="282"/>
        <end position="305"/>
    </location>
</feature>
<keyword evidence="12" id="KW-1185">Reference proteome</keyword>
<keyword evidence="7 8" id="KW-0807">Transducer</keyword>
<accession>A0A0V8QBS7</accession>
<dbReference type="EMBL" id="LNAM01000186">
    <property type="protein sequence ID" value="KSV58043.1"/>
    <property type="molecule type" value="Genomic_DNA"/>
</dbReference>
<dbReference type="Gene3D" id="3.30.450.20">
    <property type="entry name" value="PAS domain"/>
    <property type="match status" value="2"/>
</dbReference>
<proteinExistence type="predicted"/>
<dbReference type="PROSITE" id="PS50111">
    <property type="entry name" value="CHEMOTAXIS_TRANSDUC_2"/>
    <property type="match status" value="1"/>
</dbReference>
<dbReference type="Proteomes" id="UP000054874">
    <property type="component" value="Unassembled WGS sequence"/>
</dbReference>
<dbReference type="SMART" id="SM00283">
    <property type="entry name" value="MA"/>
    <property type="match status" value="1"/>
</dbReference>
<dbReference type="Gene3D" id="1.10.287.950">
    <property type="entry name" value="Methyl-accepting chemotaxis protein"/>
    <property type="match status" value="1"/>
</dbReference>
<dbReference type="SUPFAM" id="SSF58104">
    <property type="entry name" value="Methyl-accepting chemotaxis protein (MCP) signaling domain"/>
    <property type="match status" value="1"/>
</dbReference>
<evidence type="ECO:0000256" key="9">
    <source>
        <dbReference type="SAM" id="Phobius"/>
    </source>
</evidence>